<reference evidence="2" key="1">
    <citation type="submission" date="2019-11" db="EMBL/GenBank/DDBJ databases">
        <title>Lipid analysis of CO2-rich subsurface aquifers suggests an autotrophy-based deep biosphere with lysolipids enriched in CPR bacteria.</title>
        <authorList>
            <person name="Probst A.J."/>
            <person name="Elling F.J."/>
            <person name="Castelle C.J."/>
            <person name="Zhu Q."/>
            <person name="Elvert M."/>
            <person name="Birarda G."/>
            <person name="Holman H.-Y."/>
            <person name="Lane K.R."/>
            <person name="Ladd B."/>
            <person name="Ryan M.C."/>
            <person name="Woyke T."/>
            <person name="Hinrichs K.-U."/>
            <person name="Banfield J.F."/>
        </authorList>
    </citation>
    <scope>NUCLEOTIDE SEQUENCE</scope>
    <source>
        <strain evidence="2">CG_2015-01_33_1645</strain>
        <strain evidence="3">CG_2015-04_33_537</strain>
    </source>
</reference>
<feature type="domain" description="Polymerase beta nucleotidyltransferase" evidence="1">
    <location>
        <begin position="10"/>
        <end position="80"/>
    </location>
</feature>
<dbReference type="EMBL" id="JAACVF010000112">
    <property type="protein sequence ID" value="NCN65271.1"/>
    <property type="molecule type" value="Genomic_DNA"/>
</dbReference>
<name>A0A8J7YT59_9ARCH</name>
<gene>
    <name evidence="3" type="ORF">GW779_04215</name>
    <name evidence="2" type="ORF">GW910_04310</name>
</gene>
<protein>
    <recommendedName>
        <fullName evidence="1">Polymerase beta nucleotidyltransferase domain-containing protein</fullName>
    </recommendedName>
</protein>
<sequence length="87" mass="10355">MISKKDKNIIIRFAKKYKVNSIYLFGSSLNKEEYNDIDLAVDRIKPEIFFKFYGELMRMLSKPADIVDLSKKSLFTQIIEKKWMKIV</sequence>
<dbReference type="EMBL" id="JAACQH010000089">
    <property type="protein sequence ID" value="NCS91601.1"/>
    <property type="molecule type" value="Genomic_DNA"/>
</dbReference>
<dbReference type="InterPro" id="IPR043519">
    <property type="entry name" value="NT_sf"/>
</dbReference>
<dbReference type="Gene3D" id="3.30.460.10">
    <property type="entry name" value="Beta Polymerase, domain 2"/>
    <property type="match status" value="1"/>
</dbReference>
<dbReference type="Proteomes" id="UP000738826">
    <property type="component" value="Unassembled WGS sequence"/>
</dbReference>
<dbReference type="Proteomes" id="UP000768163">
    <property type="component" value="Unassembled WGS sequence"/>
</dbReference>
<proteinExistence type="predicted"/>
<dbReference type="SUPFAM" id="SSF81301">
    <property type="entry name" value="Nucleotidyltransferase"/>
    <property type="match status" value="1"/>
</dbReference>
<dbReference type="Pfam" id="PF18765">
    <property type="entry name" value="Polbeta"/>
    <property type="match status" value="1"/>
</dbReference>
<accession>A0A8J7YT59</accession>
<evidence type="ECO:0000313" key="2">
    <source>
        <dbReference type="EMBL" id="NCN65271.1"/>
    </source>
</evidence>
<organism evidence="2 4">
    <name type="scientific">Candidatus Altarchaeum hamiconexum</name>
    <dbReference type="NCBI Taxonomy" id="1803513"/>
    <lineage>
        <taxon>Archaea</taxon>
        <taxon>Candidatus Altarchaeota</taxon>
        <taxon>Candidatus Altiarchaeia</taxon>
        <taxon>Candidatus Altarchaeales</taxon>
        <taxon>Candidatus Altarchaeaceae</taxon>
        <taxon>Candidatus Altarchaeum</taxon>
    </lineage>
</organism>
<dbReference type="InterPro" id="IPR041633">
    <property type="entry name" value="Polbeta"/>
</dbReference>
<evidence type="ECO:0000313" key="3">
    <source>
        <dbReference type="EMBL" id="NCS91601.1"/>
    </source>
</evidence>
<comment type="caution">
    <text evidence="2">The sequence shown here is derived from an EMBL/GenBank/DDBJ whole genome shotgun (WGS) entry which is preliminary data.</text>
</comment>
<evidence type="ECO:0000259" key="1">
    <source>
        <dbReference type="Pfam" id="PF18765"/>
    </source>
</evidence>
<evidence type="ECO:0000313" key="4">
    <source>
        <dbReference type="Proteomes" id="UP000768163"/>
    </source>
</evidence>
<dbReference type="AlphaFoldDB" id="A0A8J7YT59"/>